<dbReference type="GO" id="GO:0044550">
    <property type="term" value="P:secondary metabolite biosynthetic process"/>
    <property type="evidence" value="ECO:0007669"/>
    <property type="project" value="TreeGrafter"/>
</dbReference>
<dbReference type="PANTHER" id="PTHR45527">
    <property type="entry name" value="NONRIBOSOMAL PEPTIDE SYNTHETASE"/>
    <property type="match status" value="1"/>
</dbReference>
<dbReference type="GO" id="GO:0003824">
    <property type="term" value="F:catalytic activity"/>
    <property type="evidence" value="ECO:0007669"/>
    <property type="project" value="InterPro"/>
</dbReference>
<dbReference type="Pfam" id="PF00550">
    <property type="entry name" value="PP-binding"/>
    <property type="match status" value="1"/>
</dbReference>
<name>A0A1H0BR29_9ACTN</name>
<evidence type="ECO:0000256" key="2">
    <source>
        <dbReference type="ARBA" id="ARBA00022450"/>
    </source>
</evidence>
<evidence type="ECO:0000256" key="1">
    <source>
        <dbReference type="ARBA" id="ARBA00001957"/>
    </source>
</evidence>
<dbReference type="GO" id="GO:0008610">
    <property type="term" value="P:lipid biosynthetic process"/>
    <property type="evidence" value="ECO:0007669"/>
    <property type="project" value="UniProtKB-ARBA"/>
</dbReference>
<dbReference type="SUPFAM" id="SSF47336">
    <property type="entry name" value="ACP-like"/>
    <property type="match status" value="2"/>
</dbReference>
<keyword evidence="3" id="KW-0597">Phosphoprotein</keyword>
<dbReference type="Gene3D" id="1.10.1200.10">
    <property type="entry name" value="ACP-like"/>
    <property type="match status" value="2"/>
</dbReference>
<dbReference type="Proteomes" id="UP000199341">
    <property type="component" value="Unassembled WGS sequence"/>
</dbReference>
<feature type="domain" description="Carrier" evidence="5">
    <location>
        <begin position="479"/>
        <end position="553"/>
    </location>
</feature>
<sequence length="1536" mass="163493">MVSAPTRRPRTTERAEPSGPLPLSSGQRQMWLLHQLAPADRAYLMTWTLRLSGPLDTEALRRAWERVTERHGILRTRYAQTGAQPHQLVDPPGPFALRTVDLADEEAADPWARAEQIAAWERGRPFDLTRHHPLRVTLLRLSPTSHLMVVSVHHIACDEDSYRVLAAELDALYAAETAGVAARLPEPPPQYADFALREQQRGTEAALRPHLDHWRKVLGGARGRPLPLDHPREGRADRRGAEVALAIAPGTAAGVRALAAAHRATPYMVLLAAYHVMLGRLTGCGDVTVGVPVSTRTPDMDGLIGYTVNTVAVRSQRAPGQTFADVVREARTAVLDAMDHRFAPFERVVEEVNPSRGLDENPLFQAAFDMEDAGGPGGFRLAGLEVERVGPALPPDVKFDLTLHAATDGAGLHARLEYAAALVEEPTARAWADDWSTLIADLVAHPDAPLAPLPEDAEDPAPTPVPAQAVAAPGSADAVPDDATARTVHRIWAEVLELGAAGPQDNFFDAGGDSLRAVALAGALRAEGFDVSAADVFAHQTAEELAAWCARRPAGADGAAVLPPAVEPFALLAPQDRAALPADVVDAYPLTATQLGMIIELRARPDVNTYQDTTSYLVRDPEPLDHAALQQATQRVVDRHEVLRTGFDLGTYSVPLQLVHAAARIEVGRSAHGPLGPGGWRPLLEEYAAAERSSPMDIARAPLIRVHAHTATGAGEWWITITECHPILEGWSFHTMLMEILTGYRELTAGHAPAEPAPVPFRYADYVAAEHAARASEEHRDFWRAVVAGRSDTALPASWQGDRSLPRERYQDLVDFRDLEDDLRRLATATGTSLKAVLLAAHMKVMSAVTATEDFYTGLVCDARPEAVGADQVLGMYLNTLPFAMPSGARTWGDLVRAVHDALTALWPHRVFPMQMVQQEFGPGGRLLDVFFNYLDFRQVDQSLFDWDATYNDNDNEFALHVFTISGILKVNTTSHRLSRAAARRLLALYRSVLEHMSRGPEGSAQAACLPAAERGVLATLDRSGDPAPHVPPLFDAFTAAVRANPDAVALRYGEQRVTYAALDDRVRALTVAAGNTVAGEAASAVSAVPGGTARAVPDATGDPAAAPTPATGTPTPLDLAAAVLAASRAGIPYAPPAAPHLSFSPTGAAAAAARLRTALSDRGVAPAPGSVWLCAHGAASPDGLLALLAALASGATAVLAGGPLPGALPELARIVGTGEVTHLSATPLVAERLLGEGPLPLAVVLGGDDGAGPALVDLLRSKVRAVETLLPAGLGVPPVCDGTPPPGVSLDVVDDRGRPLPVGVVGEVRVRVGTSLRTGALLHAGTPLRTGRLARVRPDGRLDPMGPLGPYRTRELLALDHSVLDCRVAEAASTAGERRLVAHVRTLPGAQWDPDAIRRRLAERRLPRPLIPDVLVQVAQWPLNAAGTVDGALLPAPDEAAESVDPAAAAQGEPWDEEFGALLRGALAETAWTGDLDPDVPLADAGLGSMATVGLMVAIEQLYDLVLPDDFQIIDMFRTPRTLWQDIRAFRDAAS</sequence>
<dbReference type="PROSITE" id="PS50075">
    <property type="entry name" value="CARRIER"/>
    <property type="match status" value="2"/>
</dbReference>
<evidence type="ECO:0000313" key="7">
    <source>
        <dbReference type="Proteomes" id="UP000199341"/>
    </source>
</evidence>
<dbReference type="RefSeq" id="WP_093784049.1">
    <property type="nucleotide sequence ID" value="NZ_FNIE01000004.1"/>
</dbReference>
<accession>A0A1H0BR29</accession>
<dbReference type="CDD" id="cd19531">
    <property type="entry name" value="LCL_NRPS-like"/>
    <property type="match status" value="1"/>
</dbReference>
<evidence type="ECO:0000259" key="5">
    <source>
        <dbReference type="PROSITE" id="PS50075"/>
    </source>
</evidence>
<dbReference type="EMBL" id="FNIE01000004">
    <property type="protein sequence ID" value="SDN48047.1"/>
    <property type="molecule type" value="Genomic_DNA"/>
</dbReference>
<dbReference type="InterPro" id="IPR020806">
    <property type="entry name" value="PKS_PP-bd"/>
</dbReference>
<dbReference type="Pfam" id="PF00668">
    <property type="entry name" value="Condensation"/>
    <property type="match status" value="2"/>
</dbReference>
<dbReference type="InterPro" id="IPR023213">
    <property type="entry name" value="CAT-like_dom_sf"/>
</dbReference>
<dbReference type="SUPFAM" id="SSF56801">
    <property type="entry name" value="Acetyl-CoA synthetase-like"/>
    <property type="match status" value="1"/>
</dbReference>
<dbReference type="SUPFAM" id="SSF52777">
    <property type="entry name" value="CoA-dependent acyltransferases"/>
    <property type="match status" value="4"/>
</dbReference>
<dbReference type="InterPro" id="IPR045851">
    <property type="entry name" value="AMP-bd_C_sf"/>
</dbReference>
<evidence type="ECO:0000256" key="4">
    <source>
        <dbReference type="SAM" id="MobiDB-lite"/>
    </source>
</evidence>
<protein>
    <submittedName>
        <fullName evidence="6">Non-ribosomal peptide synthetase component F</fullName>
    </submittedName>
</protein>
<evidence type="ECO:0000256" key="3">
    <source>
        <dbReference type="ARBA" id="ARBA00022553"/>
    </source>
</evidence>
<feature type="domain" description="Carrier" evidence="5">
    <location>
        <begin position="1454"/>
        <end position="1532"/>
    </location>
</feature>
<dbReference type="Gene3D" id="3.30.559.30">
    <property type="entry name" value="Nonribosomal peptide synthetase, condensation domain"/>
    <property type="match status" value="2"/>
</dbReference>
<dbReference type="Gene3D" id="3.40.50.12780">
    <property type="entry name" value="N-terminal domain of ligase-like"/>
    <property type="match status" value="2"/>
</dbReference>
<dbReference type="GO" id="GO:0017000">
    <property type="term" value="P:antibiotic biosynthetic process"/>
    <property type="evidence" value="ECO:0007669"/>
    <property type="project" value="UniProtKB-ARBA"/>
</dbReference>
<proteinExistence type="predicted"/>
<comment type="cofactor">
    <cofactor evidence="1">
        <name>pantetheine 4'-phosphate</name>
        <dbReference type="ChEBI" id="CHEBI:47942"/>
    </cofactor>
</comment>
<dbReference type="InterPro" id="IPR001242">
    <property type="entry name" value="Condensation_dom"/>
</dbReference>
<feature type="region of interest" description="Disordered" evidence="4">
    <location>
        <begin position="1090"/>
        <end position="1114"/>
    </location>
</feature>
<evidence type="ECO:0000313" key="6">
    <source>
        <dbReference type="EMBL" id="SDN48047.1"/>
    </source>
</evidence>
<dbReference type="InterPro" id="IPR009081">
    <property type="entry name" value="PP-bd_ACP"/>
</dbReference>
<dbReference type="GO" id="GO:0005737">
    <property type="term" value="C:cytoplasm"/>
    <property type="evidence" value="ECO:0007669"/>
    <property type="project" value="TreeGrafter"/>
</dbReference>
<keyword evidence="7" id="KW-1185">Reference proteome</keyword>
<keyword evidence="2" id="KW-0596">Phosphopantetheine</keyword>
<dbReference type="GO" id="GO:0031177">
    <property type="term" value="F:phosphopantetheine binding"/>
    <property type="evidence" value="ECO:0007669"/>
    <property type="project" value="InterPro"/>
</dbReference>
<dbReference type="InterPro" id="IPR036736">
    <property type="entry name" value="ACP-like_sf"/>
</dbReference>
<dbReference type="PROSITE" id="PS00012">
    <property type="entry name" value="PHOSPHOPANTETHEINE"/>
    <property type="match status" value="1"/>
</dbReference>
<gene>
    <name evidence="6" type="ORF">SAMN05216259_104272</name>
</gene>
<reference evidence="6 7" key="1">
    <citation type="submission" date="2016-10" db="EMBL/GenBank/DDBJ databases">
        <authorList>
            <person name="de Groot N.N."/>
        </authorList>
    </citation>
    <scope>NUCLEOTIDE SEQUENCE [LARGE SCALE GENOMIC DNA]</scope>
    <source>
        <strain evidence="6 7">CGMCC 4.2022</strain>
    </source>
</reference>
<dbReference type="PANTHER" id="PTHR45527:SF1">
    <property type="entry name" value="FATTY ACID SYNTHASE"/>
    <property type="match status" value="1"/>
</dbReference>
<dbReference type="SMART" id="SM00823">
    <property type="entry name" value="PKS_PP"/>
    <property type="match status" value="1"/>
</dbReference>
<feature type="region of interest" description="Disordered" evidence="4">
    <location>
        <begin position="1"/>
        <end position="24"/>
    </location>
</feature>
<dbReference type="GO" id="GO:0043041">
    <property type="term" value="P:amino acid activation for nonribosomal peptide biosynthetic process"/>
    <property type="evidence" value="ECO:0007669"/>
    <property type="project" value="TreeGrafter"/>
</dbReference>
<organism evidence="6 7">
    <name type="scientific">Actinacidiphila guanduensis</name>
    <dbReference type="NCBI Taxonomy" id="310781"/>
    <lineage>
        <taxon>Bacteria</taxon>
        <taxon>Bacillati</taxon>
        <taxon>Actinomycetota</taxon>
        <taxon>Actinomycetes</taxon>
        <taxon>Kitasatosporales</taxon>
        <taxon>Streptomycetaceae</taxon>
        <taxon>Actinacidiphila</taxon>
    </lineage>
</organism>
<dbReference type="InterPro" id="IPR042099">
    <property type="entry name" value="ANL_N_sf"/>
</dbReference>
<dbReference type="Gene3D" id="3.30.300.30">
    <property type="match status" value="1"/>
</dbReference>
<dbReference type="InterPro" id="IPR006162">
    <property type="entry name" value="Ppantetheine_attach_site"/>
</dbReference>
<dbReference type="OrthoDB" id="3914270at2"/>
<dbReference type="STRING" id="310781.SAMN05216259_104272"/>
<dbReference type="Gene3D" id="3.30.559.10">
    <property type="entry name" value="Chloramphenicol acetyltransferase-like domain"/>
    <property type="match status" value="2"/>
</dbReference>